<dbReference type="RefSeq" id="WP_110311695.1">
    <property type="nucleotide sequence ID" value="NZ_QICL01000023.1"/>
</dbReference>
<sequence length="197" mass="22693">MKIKLVFLVCIFLISNASFAEKTVGSYSSSYFNKVYDIEAGEIKNGKFSVYIQVPAKSDNRTMVLIESDQIKEFNSILLQMKDKFVEWSKVAKDNNVTELSKSMDLRLPKTTICWQGSKWFFSFGQKLQPSFMILESGKHVVTLVQKVTSSSNQYIDETIYWVFADPQEIDELIAQLDFDKIKSKLEEDKNSSDLFQ</sequence>
<reference evidence="2 3" key="1">
    <citation type="submission" date="2018-03" db="EMBL/GenBank/DDBJ databases">
        <title>Genomic Encyclopedia of Archaeal and Bacterial Type Strains, Phase II (KMG-II): from individual species to whole genera.</title>
        <authorList>
            <person name="Goeker M."/>
        </authorList>
    </citation>
    <scope>NUCLEOTIDE SEQUENCE [LARGE SCALE GENOMIC DNA]</scope>
    <source>
        <strain evidence="2 3">DSM 100214</strain>
    </source>
</reference>
<evidence type="ECO:0000256" key="1">
    <source>
        <dbReference type="SAM" id="SignalP"/>
    </source>
</evidence>
<keyword evidence="1" id="KW-0732">Signal</keyword>
<dbReference type="OrthoDB" id="1093799at2"/>
<feature type="signal peptide" evidence="1">
    <location>
        <begin position="1"/>
        <end position="20"/>
    </location>
</feature>
<accession>A0A2V3PKE2</accession>
<keyword evidence="3" id="KW-1185">Reference proteome</keyword>
<feature type="chain" id="PRO_5015865827" description="GLPGLI family protein" evidence="1">
    <location>
        <begin position="21"/>
        <end position="197"/>
    </location>
</feature>
<dbReference type="EMBL" id="QICL01000023">
    <property type="protein sequence ID" value="PXV61980.1"/>
    <property type="molecule type" value="Genomic_DNA"/>
</dbReference>
<evidence type="ECO:0008006" key="4">
    <source>
        <dbReference type="Google" id="ProtNLM"/>
    </source>
</evidence>
<gene>
    <name evidence="2" type="ORF">CLV62_12323</name>
</gene>
<dbReference type="Proteomes" id="UP000247973">
    <property type="component" value="Unassembled WGS sequence"/>
</dbReference>
<evidence type="ECO:0000313" key="2">
    <source>
        <dbReference type="EMBL" id="PXV61980.1"/>
    </source>
</evidence>
<evidence type="ECO:0000313" key="3">
    <source>
        <dbReference type="Proteomes" id="UP000247973"/>
    </source>
</evidence>
<comment type="caution">
    <text evidence="2">The sequence shown here is derived from an EMBL/GenBank/DDBJ whole genome shotgun (WGS) entry which is preliminary data.</text>
</comment>
<proteinExistence type="predicted"/>
<name>A0A2V3PKE2_9BACT</name>
<dbReference type="AlphaFoldDB" id="A0A2V3PKE2"/>
<protein>
    <recommendedName>
        <fullName evidence="4">GLPGLI family protein</fullName>
    </recommendedName>
</protein>
<organism evidence="2 3">
    <name type="scientific">Dysgonomonas alginatilytica</name>
    <dbReference type="NCBI Taxonomy" id="1605892"/>
    <lineage>
        <taxon>Bacteria</taxon>
        <taxon>Pseudomonadati</taxon>
        <taxon>Bacteroidota</taxon>
        <taxon>Bacteroidia</taxon>
        <taxon>Bacteroidales</taxon>
        <taxon>Dysgonomonadaceae</taxon>
        <taxon>Dysgonomonas</taxon>
    </lineage>
</organism>